<dbReference type="HOGENOM" id="CLU_096072_6_0_7"/>
<dbReference type="eggNOG" id="COG0735">
    <property type="taxonomic scope" value="Bacteria"/>
</dbReference>
<feature type="binding site" evidence="7">
    <location>
        <position position="102"/>
    </location>
    <ligand>
        <name>Zn(2+)</name>
        <dbReference type="ChEBI" id="CHEBI:29105"/>
    </ligand>
</feature>
<accession>Q30Z88</accession>
<evidence type="ECO:0000256" key="3">
    <source>
        <dbReference type="ARBA" id="ARBA00022833"/>
    </source>
</evidence>
<proteinExistence type="inferred from homology"/>
<feature type="binding site" evidence="8">
    <location>
        <position position="114"/>
    </location>
    <ligand>
        <name>Fe cation</name>
        <dbReference type="ChEBI" id="CHEBI:24875"/>
    </ligand>
</feature>
<keyword evidence="2" id="KW-0678">Repressor</keyword>
<keyword evidence="8" id="KW-0408">Iron</keyword>
<evidence type="ECO:0000256" key="2">
    <source>
        <dbReference type="ARBA" id="ARBA00022491"/>
    </source>
</evidence>
<dbReference type="PANTHER" id="PTHR33202:SF7">
    <property type="entry name" value="FERRIC UPTAKE REGULATION PROTEIN"/>
    <property type="match status" value="1"/>
</dbReference>
<evidence type="ECO:0000256" key="6">
    <source>
        <dbReference type="ARBA" id="ARBA00023163"/>
    </source>
</evidence>
<dbReference type="GO" id="GO:0045892">
    <property type="term" value="P:negative regulation of DNA-templated transcription"/>
    <property type="evidence" value="ECO:0007669"/>
    <property type="project" value="TreeGrafter"/>
</dbReference>
<feature type="binding site" evidence="7">
    <location>
        <position position="99"/>
    </location>
    <ligand>
        <name>Zn(2+)</name>
        <dbReference type="ChEBI" id="CHEBI:29105"/>
    </ligand>
</feature>
<dbReference type="Gene3D" id="1.10.10.10">
    <property type="entry name" value="Winged helix-like DNA-binding domain superfamily/Winged helix DNA-binding domain"/>
    <property type="match status" value="1"/>
</dbReference>
<dbReference type="AlphaFoldDB" id="Q30Z88"/>
<dbReference type="Pfam" id="PF01475">
    <property type="entry name" value="FUR"/>
    <property type="match status" value="1"/>
</dbReference>
<evidence type="ECO:0000256" key="5">
    <source>
        <dbReference type="ARBA" id="ARBA00023125"/>
    </source>
</evidence>
<sequence length="150" mass="16381">MTDNHHTAGAEQCLLTAGLEATPNRLAALRALHGMGYAASAQEVLEALPAGTMDRVTLYRTLDTLAARGVISKTSAADRSFRYCSTPENGITPHCHFYCRKCGRMHCLAPAPLEQWAMRTAAEHNVDVQRIEIRLDGLCAACSKRQTDHS</sequence>
<keyword evidence="3 7" id="KW-0862">Zinc</keyword>
<dbReference type="InterPro" id="IPR043135">
    <property type="entry name" value="Fur_C"/>
</dbReference>
<dbReference type="Proteomes" id="UP000002710">
    <property type="component" value="Chromosome"/>
</dbReference>
<gene>
    <name evidence="9" type="ordered locus">Dde_2211</name>
</gene>
<dbReference type="GO" id="GO:0003700">
    <property type="term" value="F:DNA-binding transcription factor activity"/>
    <property type="evidence" value="ECO:0007669"/>
    <property type="project" value="InterPro"/>
</dbReference>
<dbReference type="GO" id="GO:1900376">
    <property type="term" value="P:regulation of secondary metabolite biosynthetic process"/>
    <property type="evidence" value="ECO:0007669"/>
    <property type="project" value="TreeGrafter"/>
</dbReference>
<comment type="cofactor">
    <cofactor evidence="8">
        <name>Mn(2+)</name>
        <dbReference type="ChEBI" id="CHEBI:29035"/>
    </cofactor>
    <cofactor evidence="8">
        <name>Fe(2+)</name>
        <dbReference type="ChEBI" id="CHEBI:29033"/>
    </cofactor>
    <text evidence="8">Binds 1 Mn(2+) or Fe(2+) ion per subunit.</text>
</comment>
<dbReference type="RefSeq" id="WP_011368102.1">
    <property type="nucleotide sequence ID" value="NC_007519.1"/>
</dbReference>
<dbReference type="Gene3D" id="3.30.1490.190">
    <property type="match status" value="1"/>
</dbReference>
<dbReference type="PANTHER" id="PTHR33202">
    <property type="entry name" value="ZINC UPTAKE REGULATION PROTEIN"/>
    <property type="match status" value="1"/>
</dbReference>
<reference evidence="9 10" key="1">
    <citation type="journal article" date="2011" name="J. Bacteriol.">
        <title>Complete genome sequence and updated annotation of Desulfovibrio alaskensis G20.</title>
        <authorList>
            <person name="Hauser L.J."/>
            <person name="Land M.L."/>
            <person name="Brown S.D."/>
            <person name="Larimer F."/>
            <person name="Keller K.L."/>
            <person name="Rapp-Giles B.J."/>
            <person name="Price M.N."/>
            <person name="Lin M."/>
            <person name="Bruce D.C."/>
            <person name="Detter J.C."/>
            <person name="Tapia R."/>
            <person name="Han C.S."/>
            <person name="Goodwin L.A."/>
            <person name="Cheng J.F."/>
            <person name="Pitluck S."/>
            <person name="Copeland A."/>
            <person name="Lucas S."/>
            <person name="Nolan M."/>
            <person name="Lapidus A.L."/>
            <person name="Palumbo A.V."/>
            <person name="Wall J.D."/>
        </authorList>
    </citation>
    <scope>NUCLEOTIDE SEQUENCE [LARGE SCALE GENOMIC DNA]</scope>
    <source>
        <strain evidence="10">ATCC BAA 1058 / DSM 17464 / G20</strain>
    </source>
</reference>
<evidence type="ECO:0000256" key="7">
    <source>
        <dbReference type="PIRSR" id="PIRSR602481-1"/>
    </source>
</evidence>
<keyword evidence="4" id="KW-0805">Transcription regulation</keyword>
<evidence type="ECO:0000313" key="10">
    <source>
        <dbReference type="Proteomes" id="UP000002710"/>
    </source>
</evidence>
<keyword evidence="6" id="KW-0804">Transcription</keyword>
<dbReference type="GO" id="GO:0000976">
    <property type="term" value="F:transcription cis-regulatory region binding"/>
    <property type="evidence" value="ECO:0007669"/>
    <property type="project" value="TreeGrafter"/>
</dbReference>
<evidence type="ECO:0000313" key="9">
    <source>
        <dbReference type="EMBL" id="ABB39008.1"/>
    </source>
</evidence>
<evidence type="ECO:0000256" key="8">
    <source>
        <dbReference type="PIRSR" id="PIRSR602481-2"/>
    </source>
</evidence>
<dbReference type="GO" id="GO:0008270">
    <property type="term" value="F:zinc ion binding"/>
    <property type="evidence" value="ECO:0007669"/>
    <property type="project" value="TreeGrafter"/>
</dbReference>
<comment type="cofactor">
    <cofactor evidence="7">
        <name>Zn(2+)</name>
        <dbReference type="ChEBI" id="CHEBI:29105"/>
    </cofactor>
    <text evidence="7">Binds 1 zinc ion per subunit.</text>
</comment>
<comment type="similarity">
    <text evidence="1">Belongs to the Fur family.</text>
</comment>
<feature type="binding site" evidence="7">
    <location>
        <position position="139"/>
    </location>
    <ligand>
        <name>Zn(2+)</name>
        <dbReference type="ChEBI" id="CHEBI:29105"/>
    </ligand>
</feature>
<dbReference type="InterPro" id="IPR036390">
    <property type="entry name" value="WH_DNA-bd_sf"/>
</dbReference>
<name>Q30Z88_OLEA2</name>
<keyword evidence="5" id="KW-0238">DNA-binding</keyword>
<organism evidence="9 10">
    <name type="scientific">Oleidesulfovibrio alaskensis (strain ATCC BAA-1058 / DSM 17464 / G20)</name>
    <name type="common">Desulfovibrio alaskensis</name>
    <dbReference type="NCBI Taxonomy" id="207559"/>
    <lineage>
        <taxon>Bacteria</taxon>
        <taxon>Pseudomonadati</taxon>
        <taxon>Thermodesulfobacteriota</taxon>
        <taxon>Desulfovibrionia</taxon>
        <taxon>Desulfovibrionales</taxon>
        <taxon>Desulfovibrionaceae</taxon>
        <taxon>Oleidesulfovibrio</taxon>
    </lineage>
</organism>
<dbReference type="SUPFAM" id="SSF46785">
    <property type="entry name" value="Winged helix' DNA-binding domain"/>
    <property type="match status" value="1"/>
</dbReference>
<dbReference type="STRING" id="207559.Dde_2211"/>
<dbReference type="InterPro" id="IPR002481">
    <property type="entry name" value="FUR"/>
</dbReference>
<protein>
    <submittedName>
        <fullName evidence="9">Zinc uptake transcriptional regulator ZUR, Fur family</fullName>
    </submittedName>
</protein>
<dbReference type="InterPro" id="IPR036388">
    <property type="entry name" value="WH-like_DNA-bd_sf"/>
</dbReference>
<keyword evidence="7" id="KW-0479">Metal-binding</keyword>
<keyword evidence="10" id="KW-1185">Reference proteome</keyword>
<dbReference type="KEGG" id="dde:Dde_2211"/>
<dbReference type="EMBL" id="CP000112">
    <property type="protein sequence ID" value="ABB39008.1"/>
    <property type="molecule type" value="Genomic_DNA"/>
</dbReference>
<evidence type="ECO:0000256" key="4">
    <source>
        <dbReference type="ARBA" id="ARBA00023015"/>
    </source>
</evidence>
<feature type="binding site" evidence="7">
    <location>
        <position position="142"/>
    </location>
    <ligand>
        <name>Zn(2+)</name>
        <dbReference type="ChEBI" id="CHEBI:29105"/>
    </ligand>
</feature>
<evidence type="ECO:0000256" key="1">
    <source>
        <dbReference type="ARBA" id="ARBA00007957"/>
    </source>
</evidence>